<dbReference type="EMBL" id="JAHKSW010000005">
    <property type="protein sequence ID" value="KAG7332168.1"/>
    <property type="molecule type" value="Genomic_DNA"/>
</dbReference>
<organism evidence="2 3">
    <name type="scientific">Hemibagrus wyckioides</name>
    <dbReference type="NCBI Taxonomy" id="337641"/>
    <lineage>
        <taxon>Eukaryota</taxon>
        <taxon>Metazoa</taxon>
        <taxon>Chordata</taxon>
        <taxon>Craniata</taxon>
        <taxon>Vertebrata</taxon>
        <taxon>Euteleostomi</taxon>
        <taxon>Actinopterygii</taxon>
        <taxon>Neopterygii</taxon>
        <taxon>Teleostei</taxon>
        <taxon>Ostariophysi</taxon>
        <taxon>Siluriformes</taxon>
        <taxon>Bagridae</taxon>
        <taxon>Hemibagrus</taxon>
    </lineage>
</organism>
<keyword evidence="3" id="KW-1185">Reference proteome</keyword>
<evidence type="ECO:0000313" key="2">
    <source>
        <dbReference type="EMBL" id="KAG7332168.1"/>
    </source>
</evidence>
<evidence type="ECO:0000313" key="3">
    <source>
        <dbReference type="Proteomes" id="UP000824219"/>
    </source>
</evidence>
<comment type="caution">
    <text evidence="2">The sequence shown here is derived from an EMBL/GenBank/DDBJ whole genome shotgun (WGS) entry which is preliminary data.</text>
</comment>
<sequence>MNNVEYEAYVTWEDLKQGRTQGPEQGGQAPLNDEADRVASSTELSPEADMVASKARFQTLFQILFHAEANMAAS</sequence>
<reference evidence="2 3" key="1">
    <citation type="submission" date="2021-06" db="EMBL/GenBank/DDBJ databases">
        <title>Chromosome-level genome assembly of the red-tail catfish (Hemibagrus wyckioides).</title>
        <authorList>
            <person name="Shao F."/>
        </authorList>
    </citation>
    <scope>NUCLEOTIDE SEQUENCE [LARGE SCALE GENOMIC DNA]</scope>
    <source>
        <strain evidence="2">EC202008001</strain>
        <tissue evidence="2">Blood</tissue>
    </source>
</reference>
<dbReference type="AlphaFoldDB" id="A0A9D3P045"/>
<accession>A0A9D3P045</accession>
<gene>
    <name evidence="2" type="ORF">KOW79_004002</name>
</gene>
<evidence type="ECO:0000256" key="1">
    <source>
        <dbReference type="SAM" id="MobiDB-lite"/>
    </source>
</evidence>
<proteinExistence type="predicted"/>
<dbReference type="Proteomes" id="UP000824219">
    <property type="component" value="Linkage Group LG05"/>
</dbReference>
<feature type="region of interest" description="Disordered" evidence="1">
    <location>
        <begin position="15"/>
        <end position="47"/>
    </location>
</feature>
<protein>
    <submittedName>
        <fullName evidence="2">Uncharacterized protein</fullName>
    </submittedName>
</protein>
<name>A0A9D3P045_9TELE</name>